<organism evidence="17 18">
    <name type="scientific">Phascolomyces articulosus</name>
    <dbReference type="NCBI Taxonomy" id="60185"/>
    <lineage>
        <taxon>Eukaryota</taxon>
        <taxon>Fungi</taxon>
        <taxon>Fungi incertae sedis</taxon>
        <taxon>Mucoromycota</taxon>
        <taxon>Mucoromycotina</taxon>
        <taxon>Mucoromycetes</taxon>
        <taxon>Mucorales</taxon>
        <taxon>Lichtheimiaceae</taxon>
        <taxon>Phascolomyces</taxon>
    </lineage>
</organism>
<dbReference type="AlphaFoldDB" id="A0AAD5KLY4"/>
<dbReference type="GO" id="GO:0008608">
    <property type="term" value="P:attachment of spindle microtubules to kinetochore"/>
    <property type="evidence" value="ECO:0007669"/>
    <property type="project" value="InterPro"/>
</dbReference>
<keyword evidence="9" id="KW-0493">Microtubule</keyword>
<evidence type="ECO:0000256" key="15">
    <source>
        <dbReference type="ARBA" id="ARBA00023328"/>
    </source>
</evidence>
<evidence type="ECO:0000256" key="5">
    <source>
        <dbReference type="ARBA" id="ARBA00014520"/>
    </source>
</evidence>
<protein>
    <recommendedName>
        <fullName evidence="5">DASH complex subunit ASK1</fullName>
    </recommendedName>
</protein>
<feature type="compositionally biased region" description="Acidic residues" evidence="16">
    <location>
        <begin position="358"/>
        <end position="372"/>
    </location>
</feature>
<keyword evidence="6" id="KW-0158">Chromosome</keyword>
<evidence type="ECO:0000256" key="9">
    <source>
        <dbReference type="ARBA" id="ARBA00022701"/>
    </source>
</evidence>
<feature type="region of interest" description="Disordered" evidence="16">
    <location>
        <begin position="78"/>
        <end position="174"/>
    </location>
</feature>
<feature type="compositionally biased region" description="Basic and acidic residues" evidence="16">
    <location>
        <begin position="314"/>
        <end position="327"/>
    </location>
</feature>
<evidence type="ECO:0000256" key="6">
    <source>
        <dbReference type="ARBA" id="ARBA00022454"/>
    </source>
</evidence>
<evidence type="ECO:0000256" key="1">
    <source>
        <dbReference type="ARBA" id="ARBA00004123"/>
    </source>
</evidence>
<proteinExistence type="inferred from homology"/>
<feature type="region of interest" description="Disordered" evidence="16">
    <location>
        <begin position="266"/>
        <end position="292"/>
    </location>
</feature>
<keyword evidence="12" id="KW-0206">Cytoskeleton</keyword>
<evidence type="ECO:0000256" key="8">
    <source>
        <dbReference type="ARBA" id="ARBA00022618"/>
    </source>
</evidence>
<feature type="region of interest" description="Disordered" evidence="16">
    <location>
        <begin position="308"/>
        <end position="411"/>
    </location>
</feature>
<comment type="caution">
    <text evidence="17">The sequence shown here is derived from an EMBL/GenBank/DDBJ whole genome shotgun (WGS) entry which is preliminary data.</text>
</comment>
<sequence length="497" mass="55961">MSRQTDEEENAELEKLQQEITLTLQAIDENFARCTQIVSQGIIPEVERYSAASKRVWDGLKVWVYFFQHVDNNIVHHQTNRPPFSQIPPEPTTDPTPWDRLKDKFSPSSQDLSRLLQRPGHAHLPGSHTTATSATLARPHARVPTFASSSSTGDSSSTSSFRHRTSPPKTLPFAISSKDLLNTPAREAAHIMVDNRLRRMGIESSPSSSDETSGPSRYKGKQPQHQQEQIDIHGDETPASWVANNDNEEDRAHFEGFMRERQKRYQNMDPDAELPIVRNRPIPKSPGQQEGQDLTSFLTANNSLFSSPAVNFDQDLRPSSKRTRVDMMDDDDVGSLLAPASTTNYREEPSNIQQHDNGEEDDDEDDDEDMDSAYEFSQIRPSDIVAPRTDDRESGASTPVGSVGGVSITSSSSQLPKQFSLHYFSSMYREPPASTQLTRIYTLFSDQPDQPLLVDQVLELVDDDKSFTPERVKLFINVLVSKKFLKKESAGRYILRQ</sequence>
<dbReference type="GO" id="GO:0044732">
    <property type="term" value="C:mitotic spindle pole body"/>
    <property type="evidence" value="ECO:0007669"/>
    <property type="project" value="TreeGrafter"/>
</dbReference>
<feature type="compositionally biased region" description="Low complexity" evidence="16">
    <location>
        <begin position="203"/>
        <end position="216"/>
    </location>
</feature>
<keyword evidence="14" id="KW-0131">Cell cycle</keyword>
<keyword evidence="11" id="KW-0995">Kinetochore</keyword>
<keyword evidence="10" id="KW-0498">Mitosis</keyword>
<dbReference type="PANTHER" id="PTHR28200:SF1">
    <property type="entry name" value="DASH COMPLEX SUBUNIT ASK1"/>
    <property type="match status" value="1"/>
</dbReference>
<evidence type="ECO:0000256" key="4">
    <source>
        <dbReference type="ARBA" id="ARBA00010731"/>
    </source>
</evidence>
<reference evidence="17" key="1">
    <citation type="journal article" date="2022" name="IScience">
        <title>Evolution of zygomycete secretomes and the origins of terrestrial fungal ecologies.</title>
        <authorList>
            <person name="Chang Y."/>
            <person name="Wang Y."/>
            <person name="Mondo S."/>
            <person name="Ahrendt S."/>
            <person name="Andreopoulos W."/>
            <person name="Barry K."/>
            <person name="Beard J."/>
            <person name="Benny G.L."/>
            <person name="Blankenship S."/>
            <person name="Bonito G."/>
            <person name="Cuomo C."/>
            <person name="Desiro A."/>
            <person name="Gervers K.A."/>
            <person name="Hundley H."/>
            <person name="Kuo A."/>
            <person name="LaButti K."/>
            <person name="Lang B.F."/>
            <person name="Lipzen A."/>
            <person name="O'Donnell K."/>
            <person name="Pangilinan J."/>
            <person name="Reynolds N."/>
            <person name="Sandor L."/>
            <person name="Smith M.E."/>
            <person name="Tsang A."/>
            <person name="Grigoriev I.V."/>
            <person name="Stajich J.E."/>
            <person name="Spatafora J.W."/>
        </authorList>
    </citation>
    <scope>NUCLEOTIDE SEQUENCE</scope>
    <source>
        <strain evidence="17">RSA 2281</strain>
    </source>
</reference>
<keyword evidence="18" id="KW-1185">Reference proteome</keyword>
<dbReference type="GO" id="GO:0072686">
    <property type="term" value="C:mitotic spindle"/>
    <property type="evidence" value="ECO:0007669"/>
    <property type="project" value="InterPro"/>
</dbReference>
<evidence type="ECO:0000256" key="7">
    <source>
        <dbReference type="ARBA" id="ARBA00022490"/>
    </source>
</evidence>
<evidence type="ECO:0000256" key="10">
    <source>
        <dbReference type="ARBA" id="ARBA00022776"/>
    </source>
</evidence>
<feature type="compositionally biased region" description="Low complexity" evidence="16">
    <location>
        <begin position="395"/>
        <end position="411"/>
    </location>
</feature>
<keyword evidence="7" id="KW-0963">Cytoplasm</keyword>
<feature type="compositionally biased region" description="Pro residues" evidence="16">
    <location>
        <begin position="85"/>
        <end position="94"/>
    </location>
</feature>
<evidence type="ECO:0000313" key="18">
    <source>
        <dbReference type="Proteomes" id="UP001209540"/>
    </source>
</evidence>
<evidence type="ECO:0000313" key="17">
    <source>
        <dbReference type="EMBL" id="KAI9275718.1"/>
    </source>
</evidence>
<comment type="subcellular location">
    <subcellularLocation>
        <location evidence="3">Chromosome</location>
        <location evidence="3">Centromere</location>
        <location evidence="3">Kinetochore</location>
    </subcellularLocation>
    <subcellularLocation>
        <location evidence="2">Cytoplasm</location>
        <location evidence="2">Cytoskeleton</location>
        <location evidence="2">Spindle</location>
    </subcellularLocation>
    <subcellularLocation>
        <location evidence="1">Nucleus</location>
    </subcellularLocation>
</comment>
<dbReference type="PANTHER" id="PTHR28200">
    <property type="entry name" value="DASH COMPLEX SUBUNIT ASK1"/>
    <property type="match status" value="1"/>
</dbReference>
<evidence type="ECO:0000256" key="14">
    <source>
        <dbReference type="ARBA" id="ARBA00023306"/>
    </source>
</evidence>
<evidence type="ECO:0000256" key="13">
    <source>
        <dbReference type="ARBA" id="ARBA00023242"/>
    </source>
</evidence>
<dbReference type="InterPro" id="IPR013964">
    <property type="entry name" value="DASH_Ask1"/>
</dbReference>
<feature type="compositionally biased region" description="Polar residues" evidence="16">
    <location>
        <begin position="340"/>
        <end position="355"/>
    </location>
</feature>
<dbReference type="GO" id="GO:0005874">
    <property type="term" value="C:microtubule"/>
    <property type="evidence" value="ECO:0007669"/>
    <property type="project" value="UniProtKB-KW"/>
</dbReference>
<keyword evidence="13" id="KW-0539">Nucleus</keyword>
<dbReference type="GO" id="GO:0042729">
    <property type="term" value="C:DASH complex"/>
    <property type="evidence" value="ECO:0007669"/>
    <property type="project" value="InterPro"/>
</dbReference>
<evidence type="ECO:0000256" key="11">
    <source>
        <dbReference type="ARBA" id="ARBA00022838"/>
    </source>
</evidence>
<comment type="similarity">
    <text evidence="4">Belongs to the DASH complex ASK1 family.</text>
</comment>
<keyword evidence="8" id="KW-0132">Cell division</keyword>
<dbReference type="Pfam" id="PF08655">
    <property type="entry name" value="DASH_Ask1"/>
    <property type="match status" value="1"/>
</dbReference>
<name>A0AAD5KLY4_9FUNG</name>
<evidence type="ECO:0000256" key="12">
    <source>
        <dbReference type="ARBA" id="ARBA00023212"/>
    </source>
</evidence>
<feature type="compositionally biased region" description="Low complexity" evidence="16">
    <location>
        <begin position="148"/>
        <end position="160"/>
    </location>
</feature>
<evidence type="ECO:0000256" key="16">
    <source>
        <dbReference type="SAM" id="MobiDB-lite"/>
    </source>
</evidence>
<evidence type="ECO:0000256" key="2">
    <source>
        <dbReference type="ARBA" id="ARBA00004186"/>
    </source>
</evidence>
<accession>A0AAD5KLY4</accession>
<gene>
    <name evidence="17" type="ORF">BDA99DRAFT_496293</name>
</gene>
<feature type="region of interest" description="Disordered" evidence="16">
    <location>
        <begin position="193"/>
        <end position="229"/>
    </location>
</feature>
<dbReference type="EMBL" id="JAIXMP010000003">
    <property type="protein sequence ID" value="KAI9275718.1"/>
    <property type="molecule type" value="Genomic_DNA"/>
</dbReference>
<keyword evidence="15" id="KW-0137">Centromere</keyword>
<evidence type="ECO:0000256" key="3">
    <source>
        <dbReference type="ARBA" id="ARBA00004629"/>
    </source>
</evidence>
<dbReference type="Proteomes" id="UP001209540">
    <property type="component" value="Unassembled WGS sequence"/>
</dbReference>
<dbReference type="GO" id="GO:0051301">
    <property type="term" value="P:cell division"/>
    <property type="evidence" value="ECO:0007669"/>
    <property type="project" value="UniProtKB-KW"/>
</dbReference>
<reference evidence="17" key="2">
    <citation type="submission" date="2023-02" db="EMBL/GenBank/DDBJ databases">
        <authorList>
            <consortium name="DOE Joint Genome Institute"/>
            <person name="Mondo S.J."/>
            <person name="Chang Y."/>
            <person name="Wang Y."/>
            <person name="Ahrendt S."/>
            <person name="Andreopoulos W."/>
            <person name="Barry K."/>
            <person name="Beard J."/>
            <person name="Benny G.L."/>
            <person name="Blankenship S."/>
            <person name="Bonito G."/>
            <person name="Cuomo C."/>
            <person name="Desiro A."/>
            <person name="Gervers K.A."/>
            <person name="Hundley H."/>
            <person name="Kuo A."/>
            <person name="LaButti K."/>
            <person name="Lang B.F."/>
            <person name="Lipzen A."/>
            <person name="O'Donnell K."/>
            <person name="Pangilinan J."/>
            <person name="Reynolds N."/>
            <person name="Sandor L."/>
            <person name="Smith M.W."/>
            <person name="Tsang A."/>
            <person name="Grigoriev I.V."/>
            <person name="Stajich J.E."/>
            <person name="Spatafora J.W."/>
        </authorList>
    </citation>
    <scope>NUCLEOTIDE SEQUENCE</scope>
    <source>
        <strain evidence="17">RSA 2281</strain>
    </source>
</reference>